<sequence length="273" mass="32076">MLITNIKLHKKMFEKYDTPKYSVILEGERYTVAGYYLLGLTRGYLLLDESGEVCSREKALVPFKMFIQVNSYVNGFYREGRAEIQKPLHAFQDTIELANEVDQYLSKSKEELIKVKEMINELDQGFKRLKEVYKEADNTFIEINKNEELTQQGVSKIVELKNEFTVLQYKHLNIQLMFKALFQPVLTELRIIIDTLSRREKKNVTKAYDVFSFLTSEKFQNGLKNSLKSFETNGNGKQINFYSMPNWERELITKGIARSEEQFKNELLPMLRN</sequence>
<evidence type="ECO:0000313" key="2">
    <source>
        <dbReference type="Proteomes" id="UP001549097"/>
    </source>
</evidence>
<comment type="caution">
    <text evidence="1">The sequence shown here is derived from an EMBL/GenBank/DDBJ whole genome shotgun (WGS) entry which is preliminary data.</text>
</comment>
<dbReference type="EMBL" id="JBEPMP010000004">
    <property type="protein sequence ID" value="MET3730240.1"/>
    <property type="molecule type" value="Genomic_DNA"/>
</dbReference>
<reference evidence="1 2" key="1">
    <citation type="submission" date="2024-06" db="EMBL/GenBank/DDBJ databases">
        <title>Genomic Encyclopedia of Type Strains, Phase IV (KMG-IV): sequencing the most valuable type-strain genomes for metagenomic binning, comparative biology and taxonomic classification.</title>
        <authorList>
            <person name="Goeker M."/>
        </authorList>
    </citation>
    <scope>NUCLEOTIDE SEQUENCE [LARGE SCALE GENOMIC DNA]</scope>
    <source>
        <strain evidence="1 2">DSM 100124</strain>
    </source>
</reference>
<proteinExistence type="predicted"/>
<name>A0ABV2LNU6_9BACL</name>
<dbReference type="Proteomes" id="UP001549097">
    <property type="component" value="Unassembled WGS sequence"/>
</dbReference>
<protein>
    <submittedName>
        <fullName evidence="1">Uncharacterized protein</fullName>
    </submittedName>
</protein>
<organism evidence="1 2">
    <name type="scientific">Fictibacillus halophilus</name>
    <dbReference type="NCBI Taxonomy" id="1610490"/>
    <lineage>
        <taxon>Bacteria</taxon>
        <taxon>Bacillati</taxon>
        <taxon>Bacillota</taxon>
        <taxon>Bacilli</taxon>
        <taxon>Bacillales</taxon>
        <taxon>Fictibacillaceae</taxon>
        <taxon>Fictibacillus</taxon>
    </lineage>
</organism>
<accession>A0ABV2LNU6</accession>
<dbReference type="RefSeq" id="WP_198769395.1">
    <property type="nucleotide sequence ID" value="NZ_JAEACF010000004.1"/>
</dbReference>
<keyword evidence="2" id="KW-1185">Reference proteome</keyword>
<gene>
    <name evidence="1" type="ORF">ABID52_003881</name>
</gene>
<evidence type="ECO:0000313" key="1">
    <source>
        <dbReference type="EMBL" id="MET3730240.1"/>
    </source>
</evidence>